<dbReference type="PANTHER" id="PTHR30413">
    <property type="entry name" value="INNER MEMBRANE TRANSPORT PERMEASE"/>
    <property type="match status" value="1"/>
</dbReference>
<evidence type="ECO:0000256" key="1">
    <source>
        <dbReference type="ARBA" id="ARBA00007783"/>
    </source>
</evidence>
<feature type="transmembrane region" description="Helical" evidence="3">
    <location>
        <begin position="48"/>
        <end position="65"/>
    </location>
</feature>
<feature type="transmembrane region" description="Helical" evidence="3">
    <location>
        <begin position="127"/>
        <end position="151"/>
    </location>
</feature>
<accession>A0A2T4IVL0</accession>
<keyword evidence="2" id="KW-0813">Transport</keyword>
<evidence type="ECO:0000256" key="3">
    <source>
        <dbReference type="SAM" id="Phobius"/>
    </source>
</evidence>
<feature type="transmembrane region" description="Helical" evidence="3">
    <location>
        <begin position="21"/>
        <end position="42"/>
    </location>
</feature>
<feature type="transmembrane region" description="Helical" evidence="3">
    <location>
        <begin position="212"/>
        <end position="236"/>
    </location>
</feature>
<keyword evidence="3" id="KW-0472">Membrane</keyword>
<keyword evidence="5" id="KW-1185">Reference proteome</keyword>
<evidence type="ECO:0000313" key="4">
    <source>
        <dbReference type="EMBL" id="PTE09680.1"/>
    </source>
</evidence>
<gene>
    <name evidence="4" type="ORF">C9427_15310</name>
</gene>
<dbReference type="PANTHER" id="PTHR30413:SF10">
    <property type="entry name" value="CAPSULE POLYSACCHARIDE EXPORT INNER-MEMBRANE PROTEIN CTRC"/>
    <property type="match status" value="1"/>
</dbReference>
<reference evidence="4 5" key="1">
    <citation type="submission" date="2018-03" db="EMBL/GenBank/DDBJ databases">
        <title>Genome sequence of the symbiotic type strain Mesorhizobium helmanticense CSLC115NT isolated from Lotus corniculatus nodules.</title>
        <authorList>
            <person name="Sannazzaro A.I."/>
            <person name="Torres Tejerizo G.A."/>
            <person name="Dip D."/>
            <person name="Caballero M."/>
            <person name="Pistorio M."/>
            <person name="Estrella M.J."/>
        </authorList>
    </citation>
    <scope>NUCLEOTIDE SEQUENCE [LARGE SCALE GENOMIC DNA]</scope>
    <source>
        <strain evidence="4 5">CSLC115N</strain>
    </source>
</reference>
<name>A0A2T4IVL0_9HYPH</name>
<organism evidence="4 5">
    <name type="scientific">Mesorhizobium helmanticense</name>
    <dbReference type="NCBI Taxonomy" id="1776423"/>
    <lineage>
        <taxon>Bacteria</taxon>
        <taxon>Pseudomonadati</taxon>
        <taxon>Pseudomonadota</taxon>
        <taxon>Alphaproteobacteria</taxon>
        <taxon>Hyphomicrobiales</taxon>
        <taxon>Phyllobacteriaceae</taxon>
        <taxon>Mesorhizobium</taxon>
    </lineage>
</organism>
<comment type="caution">
    <text evidence="4">The sequence shown here is derived from an EMBL/GenBank/DDBJ whole genome shotgun (WGS) entry which is preliminary data.</text>
</comment>
<dbReference type="Proteomes" id="UP000240259">
    <property type="component" value="Unassembled WGS sequence"/>
</dbReference>
<dbReference type="OrthoDB" id="9796017at2"/>
<sequence length="244" mass="27093">MRNVWMALAHEDIGDQHKRTTLGPVWLLINYLAYAGTFVVIFGDNRSVPHFAAYVATGLFVWLYLMEVLTQSVTLFTREESFIKGTTLPLTVYVMRMTMQSVIRAGYALVGCLAILLLVGTSVTVDWIWSGLALCLIVVATPAAILVLAVAGAFFPDLGFIVQNLMRIGMFLTPVFWTGPGHGIRGEFYRWNPFTYFLEIVRLPVINAEVPIAAFGICATIILLLWVLAALLLGGYRKKIVFAL</sequence>
<feature type="transmembrane region" description="Helical" evidence="3">
    <location>
        <begin position="158"/>
        <end position="177"/>
    </location>
</feature>
<proteinExistence type="inferred from homology"/>
<dbReference type="GO" id="GO:0015920">
    <property type="term" value="P:lipopolysaccharide transport"/>
    <property type="evidence" value="ECO:0007669"/>
    <property type="project" value="TreeGrafter"/>
</dbReference>
<keyword evidence="3" id="KW-1133">Transmembrane helix</keyword>
<dbReference type="EMBL" id="PZJX01000028">
    <property type="protein sequence ID" value="PTE09680.1"/>
    <property type="molecule type" value="Genomic_DNA"/>
</dbReference>
<protein>
    <submittedName>
        <fullName evidence="4">ABC transporter permease</fullName>
    </submittedName>
</protein>
<comment type="similarity">
    <text evidence="1">Belongs to the ABC-2 integral membrane protein family.</text>
</comment>
<dbReference type="AlphaFoldDB" id="A0A2T4IVL0"/>
<feature type="transmembrane region" description="Helical" evidence="3">
    <location>
        <begin position="102"/>
        <end position="121"/>
    </location>
</feature>
<evidence type="ECO:0000256" key="2">
    <source>
        <dbReference type="ARBA" id="ARBA00022448"/>
    </source>
</evidence>
<evidence type="ECO:0000313" key="5">
    <source>
        <dbReference type="Proteomes" id="UP000240259"/>
    </source>
</evidence>
<keyword evidence="3" id="KW-0812">Transmembrane</keyword>